<dbReference type="Pfam" id="PF13545">
    <property type="entry name" value="HTH_Crp_2"/>
    <property type="match status" value="1"/>
</dbReference>
<evidence type="ECO:0000259" key="4">
    <source>
        <dbReference type="PROSITE" id="PS51063"/>
    </source>
</evidence>
<evidence type="ECO:0000256" key="2">
    <source>
        <dbReference type="ARBA" id="ARBA00023125"/>
    </source>
</evidence>
<comment type="caution">
    <text evidence="5">The sequence shown here is derived from an EMBL/GenBank/DDBJ whole genome shotgun (WGS) entry which is preliminary data.</text>
</comment>
<dbReference type="Pfam" id="PF00027">
    <property type="entry name" value="cNMP_binding"/>
    <property type="match status" value="1"/>
</dbReference>
<accession>A0A2T5GHZ3</accession>
<feature type="domain" description="HTH crp-type" evidence="4">
    <location>
        <begin position="141"/>
        <end position="215"/>
    </location>
</feature>
<keyword evidence="1" id="KW-0805">Transcription regulation</keyword>
<reference evidence="5 6" key="1">
    <citation type="submission" date="2018-04" db="EMBL/GenBank/DDBJ databases">
        <title>Genomic Encyclopedia of Type Strains, Phase III (KMG-III): the genomes of soil and plant-associated and newly described type strains.</title>
        <authorList>
            <person name="Whitman W."/>
        </authorList>
    </citation>
    <scope>NUCLEOTIDE SEQUENCE [LARGE SCALE GENOMIC DNA]</scope>
    <source>
        <strain evidence="5 6">MA101b</strain>
    </source>
</reference>
<organism evidence="5 6">
    <name type="scientific">Sphingomonas aurantiaca</name>
    <dbReference type="NCBI Taxonomy" id="185949"/>
    <lineage>
        <taxon>Bacteria</taxon>
        <taxon>Pseudomonadati</taxon>
        <taxon>Pseudomonadota</taxon>
        <taxon>Alphaproteobacteria</taxon>
        <taxon>Sphingomonadales</taxon>
        <taxon>Sphingomonadaceae</taxon>
        <taxon>Sphingomonas</taxon>
    </lineage>
</organism>
<dbReference type="SUPFAM" id="SSF46785">
    <property type="entry name" value="Winged helix' DNA-binding domain"/>
    <property type="match status" value="1"/>
</dbReference>
<dbReference type="SUPFAM" id="SSF51206">
    <property type="entry name" value="cAMP-binding domain-like"/>
    <property type="match status" value="1"/>
</dbReference>
<dbReference type="InterPro" id="IPR014710">
    <property type="entry name" value="RmlC-like_jellyroll"/>
</dbReference>
<dbReference type="CDD" id="cd00038">
    <property type="entry name" value="CAP_ED"/>
    <property type="match status" value="1"/>
</dbReference>
<evidence type="ECO:0000313" key="5">
    <source>
        <dbReference type="EMBL" id="PTQ58934.1"/>
    </source>
</evidence>
<evidence type="ECO:0000256" key="3">
    <source>
        <dbReference type="ARBA" id="ARBA00023163"/>
    </source>
</evidence>
<dbReference type="InterPro" id="IPR036388">
    <property type="entry name" value="WH-like_DNA-bd_sf"/>
</dbReference>
<keyword evidence="6" id="KW-1185">Reference proteome</keyword>
<dbReference type="InterPro" id="IPR018490">
    <property type="entry name" value="cNMP-bd_dom_sf"/>
</dbReference>
<dbReference type="PROSITE" id="PS51063">
    <property type="entry name" value="HTH_CRP_2"/>
    <property type="match status" value="1"/>
</dbReference>
<dbReference type="AlphaFoldDB" id="A0A2T5GHZ3"/>
<dbReference type="PRINTS" id="PR00034">
    <property type="entry name" value="HTHCRP"/>
</dbReference>
<dbReference type="GO" id="GO:0003677">
    <property type="term" value="F:DNA binding"/>
    <property type="evidence" value="ECO:0007669"/>
    <property type="project" value="UniProtKB-KW"/>
</dbReference>
<dbReference type="GO" id="GO:0006355">
    <property type="term" value="P:regulation of DNA-templated transcription"/>
    <property type="evidence" value="ECO:0007669"/>
    <property type="project" value="InterPro"/>
</dbReference>
<keyword evidence="3" id="KW-0804">Transcription</keyword>
<dbReference type="EMBL" id="QAOG01000006">
    <property type="protein sequence ID" value="PTQ58934.1"/>
    <property type="molecule type" value="Genomic_DNA"/>
</dbReference>
<evidence type="ECO:0000256" key="1">
    <source>
        <dbReference type="ARBA" id="ARBA00023015"/>
    </source>
</evidence>
<keyword evidence="2" id="KW-0238">DNA-binding</keyword>
<dbReference type="InterPro" id="IPR012318">
    <property type="entry name" value="HTH_CRP"/>
</dbReference>
<dbReference type="Proteomes" id="UP000244189">
    <property type="component" value="Unassembled WGS sequence"/>
</dbReference>
<gene>
    <name evidence="5" type="ORF">C8J26_3259</name>
</gene>
<dbReference type="SMART" id="SM00419">
    <property type="entry name" value="HTH_CRP"/>
    <property type="match status" value="1"/>
</dbReference>
<dbReference type="InterPro" id="IPR036390">
    <property type="entry name" value="WH_DNA-bd_sf"/>
</dbReference>
<name>A0A2T5GHZ3_9SPHN</name>
<protein>
    <submittedName>
        <fullName evidence="5">CRP-like cAMP-binding protein</fullName>
    </submittedName>
</protein>
<sequence>MVRKLETHAALSEDDRRALMALPYTLRVYEPSSYLVREGDAPEQCAVLLSGFAYRQKQTGSGMRQIVSLHIPGEPLDFQHLFLDVADHNVQTLTRAEIATISRVALRELARSRASIGHAIFVNTLVEASIFREWILNIGRRDARSRLAHFLCEFAIRLDMQGVVDASGYELPMSQEQLGDALGLTAVHVNRTIKSLEADGLISRNRRRISFPRWEALRELADFSSRYLHLTQQAS</sequence>
<dbReference type="InterPro" id="IPR000595">
    <property type="entry name" value="cNMP-bd_dom"/>
</dbReference>
<dbReference type="Gene3D" id="1.10.10.10">
    <property type="entry name" value="Winged helix-like DNA-binding domain superfamily/Winged helix DNA-binding domain"/>
    <property type="match status" value="1"/>
</dbReference>
<dbReference type="Gene3D" id="2.60.120.10">
    <property type="entry name" value="Jelly Rolls"/>
    <property type="match status" value="1"/>
</dbReference>
<proteinExistence type="predicted"/>
<evidence type="ECO:0000313" key="6">
    <source>
        <dbReference type="Proteomes" id="UP000244189"/>
    </source>
</evidence>